<sequence>MQKKKKAKRLSSLDFLFESAYNSPDKNSTLEATFKIWQPVTTRLKNEQRCGVTWY</sequence>
<name>D1PSN5_9FIRM</name>
<dbReference type="Proteomes" id="UP000003438">
    <property type="component" value="Unassembled WGS sequence"/>
</dbReference>
<organism evidence="1 2">
    <name type="scientific">Subdoligranulum variabile DSM 15176</name>
    <dbReference type="NCBI Taxonomy" id="411471"/>
    <lineage>
        <taxon>Bacteria</taxon>
        <taxon>Bacillati</taxon>
        <taxon>Bacillota</taxon>
        <taxon>Clostridia</taxon>
        <taxon>Eubacteriales</taxon>
        <taxon>Oscillospiraceae</taxon>
        <taxon>Subdoligranulum</taxon>
    </lineage>
</organism>
<comment type="caution">
    <text evidence="1">The sequence shown here is derived from an EMBL/GenBank/DDBJ whole genome shotgun (WGS) entry which is preliminary data.</text>
</comment>
<accession>D1PSN5</accession>
<dbReference type="HOGENOM" id="CLU_3030736_0_0_9"/>
<dbReference type="STRING" id="411471.SUBVAR_07418"/>
<dbReference type="EMBL" id="ACBY02000078">
    <property type="protein sequence ID" value="EFB74321.1"/>
    <property type="molecule type" value="Genomic_DNA"/>
</dbReference>
<keyword evidence="2" id="KW-1185">Reference proteome</keyword>
<gene>
    <name evidence="1" type="ORF">SUBVAR_07418</name>
</gene>
<evidence type="ECO:0000313" key="1">
    <source>
        <dbReference type="EMBL" id="EFB74321.1"/>
    </source>
</evidence>
<protein>
    <submittedName>
        <fullName evidence="1">Uncharacterized protein</fullName>
    </submittedName>
</protein>
<reference evidence="1" key="1">
    <citation type="submission" date="2009-12" db="EMBL/GenBank/DDBJ databases">
        <authorList>
            <person name="Weinstock G."/>
            <person name="Sodergren E."/>
            <person name="Clifton S."/>
            <person name="Fulton L."/>
            <person name="Fulton B."/>
            <person name="Courtney L."/>
            <person name="Fronick C."/>
            <person name="Harrison M."/>
            <person name="Strong C."/>
            <person name="Farmer C."/>
            <person name="Delahaunty K."/>
            <person name="Markovic C."/>
            <person name="Hall O."/>
            <person name="Minx P."/>
            <person name="Tomlinson C."/>
            <person name="Mitreva M."/>
            <person name="Nelson J."/>
            <person name="Hou S."/>
            <person name="Wollam A."/>
            <person name="Pepin K.H."/>
            <person name="Johnson M."/>
            <person name="Bhonagiri V."/>
            <person name="Nash W.E."/>
            <person name="Warren W."/>
            <person name="Chinwalla A."/>
            <person name="Mardis E.R."/>
            <person name="Wilson R.K."/>
        </authorList>
    </citation>
    <scope>NUCLEOTIDE SEQUENCE [LARGE SCALE GENOMIC DNA]</scope>
    <source>
        <strain evidence="1">DSM 15176</strain>
    </source>
</reference>
<dbReference type="AlphaFoldDB" id="D1PSN5"/>
<evidence type="ECO:0000313" key="2">
    <source>
        <dbReference type="Proteomes" id="UP000003438"/>
    </source>
</evidence>
<proteinExistence type="predicted"/>